<dbReference type="EMBL" id="JARAWP010000001">
    <property type="protein sequence ID" value="MDX3016776.1"/>
    <property type="molecule type" value="Genomic_DNA"/>
</dbReference>
<dbReference type="PROSITE" id="PS51257">
    <property type="entry name" value="PROKAR_LIPOPROTEIN"/>
    <property type="match status" value="1"/>
</dbReference>
<gene>
    <name evidence="2" type="ORF">IQ63_17780</name>
    <name evidence="3" type="ORF">PV399_31720</name>
    <name evidence="4" type="ORF">PV666_02615</name>
</gene>
<dbReference type="PATRIC" id="fig|42234.21.peg.3665"/>
<protein>
    <submittedName>
        <fullName evidence="3">Small secreted protein</fullName>
    </submittedName>
</protein>
<feature type="compositionally biased region" description="Low complexity" evidence="1">
    <location>
        <begin position="184"/>
        <end position="215"/>
    </location>
</feature>
<dbReference type="EMBL" id="JPPY01000117">
    <property type="protein sequence ID" value="KND33954.1"/>
    <property type="molecule type" value="Genomic_DNA"/>
</dbReference>
<comment type="caution">
    <text evidence="2">The sequence shown here is derived from an EMBL/GenBank/DDBJ whole genome shotgun (WGS) entry which is preliminary data.</text>
</comment>
<feature type="region of interest" description="Disordered" evidence="1">
    <location>
        <begin position="177"/>
        <end position="215"/>
    </location>
</feature>
<dbReference type="AlphaFoldDB" id="A0A0L0K8F0"/>
<sequence length="215" mass="21535">MNKKLAAALSGGAVLILTLSGCSNQKNNEVDKDLVAWAGKLCSDIPALKAKIDTAGASIQKVSTNGLPPKEVQQTLSLAFQQQADGYKGLADAISSAGAPPGVENGATKQQNAVTALTSLSTSYAGLKTKTDALDTKSEAKFSVGLEAVASDLKTLKTSDTALTDLETGDVKRAMVEQDTCKQTAAPSAPADAGTPSAPAASPSPSGSATGAAKG</sequence>
<reference evidence="5" key="2">
    <citation type="submission" date="2014-07" db="EMBL/GenBank/DDBJ databases">
        <title>Genome sequencing of plant-pathogenic Streptomyces species.</title>
        <authorList>
            <person name="Harrison J."/>
            <person name="Sapp M."/>
            <person name="Thwaites R."/>
            <person name="Studholme D.J."/>
        </authorList>
    </citation>
    <scope>NUCLEOTIDE SEQUENCE [LARGE SCALE GENOMIC DNA]</scope>
    <source>
        <strain evidence="5">NCPPB 4445</strain>
    </source>
</reference>
<dbReference type="Proteomes" id="UP000037151">
    <property type="component" value="Unassembled WGS sequence"/>
</dbReference>
<accession>A0A0L0K8F0</accession>
<evidence type="ECO:0000313" key="3">
    <source>
        <dbReference type="EMBL" id="MDX2964253.1"/>
    </source>
</evidence>
<proteinExistence type="predicted"/>
<evidence type="ECO:0000313" key="4">
    <source>
        <dbReference type="EMBL" id="MDX3016776.1"/>
    </source>
</evidence>
<organism evidence="2 5">
    <name type="scientific">Streptomyces acidiscabies</name>
    <dbReference type="NCBI Taxonomy" id="42234"/>
    <lineage>
        <taxon>Bacteria</taxon>
        <taxon>Bacillati</taxon>
        <taxon>Actinomycetota</taxon>
        <taxon>Actinomycetes</taxon>
        <taxon>Kitasatosporales</taxon>
        <taxon>Streptomycetaceae</taxon>
        <taxon>Streptomyces</taxon>
    </lineage>
</organism>
<evidence type="ECO:0000313" key="5">
    <source>
        <dbReference type="Proteomes" id="UP000037151"/>
    </source>
</evidence>
<reference evidence="3 6" key="3">
    <citation type="journal article" date="2023" name="Microb. Genom.">
        <title>Mesoterricola silvestris gen. nov., sp. nov., Mesoterricola sediminis sp. nov., Geothrix oryzae sp. nov., Geothrix edaphica sp. nov., Geothrix rubra sp. nov., and Geothrix limicola sp. nov., six novel members of Acidobacteriota isolated from soils.</title>
        <authorList>
            <person name="Weisberg A.J."/>
            <person name="Pearce E."/>
            <person name="Kramer C.G."/>
            <person name="Chang J.H."/>
            <person name="Clarke C.R."/>
        </authorList>
    </citation>
    <scope>NUCLEOTIDE SEQUENCE</scope>
    <source>
        <strain evidence="4 6">NB05-1H</strain>
        <strain evidence="3">NRRL_B-16521</strain>
    </source>
</reference>
<evidence type="ECO:0000313" key="2">
    <source>
        <dbReference type="EMBL" id="KND33954.1"/>
    </source>
</evidence>
<dbReference type="GeneID" id="69809610"/>
<dbReference type="OrthoDB" id="4350650at2"/>
<dbReference type="EMBL" id="JARAWC010000028">
    <property type="protein sequence ID" value="MDX2964253.1"/>
    <property type="molecule type" value="Genomic_DNA"/>
</dbReference>
<dbReference type="Proteomes" id="UP001282288">
    <property type="component" value="Unassembled WGS sequence"/>
</dbReference>
<dbReference type="Proteomes" id="UP001272987">
    <property type="component" value="Unassembled WGS sequence"/>
</dbReference>
<name>A0A0L0K8F0_9ACTN</name>
<evidence type="ECO:0000313" key="6">
    <source>
        <dbReference type="Proteomes" id="UP001272987"/>
    </source>
</evidence>
<dbReference type="RefSeq" id="WP_010358425.1">
    <property type="nucleotide sequence ID" value="NZ_BCMK01000107.1"/>
</dbReference>
<evidence type="ECO:0000256" key="1">
    <source>
        <dbReference type="SAM" id="MobiDB-lite"/>
    </source>
</evidence>
<keyword evidence="6" id="KW-1185">Reference proteome</keyword>
<reference evidence="2" key="1">
    <citation type="submission" date="2014-07" db="EMBL/GenBank/DDBJ databases">
        <title>A systematic study of Ichneumonosoma Meijere, Pelmatops Enderlein, Pseudopelmatops Shiraki and Soita Walker (Diptera: Tephritidae).</title>
        <authorList>
            <person name="Chen X.-L."/>
            <person name="Norrbom A."/>
            <person name="Zhu C.-D."/>
        </authorList>
    </citation>
    <scope>NUCLEOTIDE SEQUENCE</scope>
    <source>
        <strain evidence="2">NCPPB 4445</strain>
    </source>
</reference>